<keyword evidence="2" id="KW-1133">Transmembrane helix</keyword>
<feature type="compositionally biased region" description="Basic and acidic residues" evidence="1">
    <location>
        <begin position="28"/>
        <end position="41"/>
    </location>
</feature>
<dbReference type="Proteomes" id="UP000561181">
    <property type="component" value="Unassembled WGS sequence"/>
</dbReference>
<dbReference type="Pfam" id="PF14257">
    <property type="entry name" value="DUF4349"/>
    <property type="match status" value="1"/>
</dbReference>
<comment type="caution">
    <text evidence="5">The sequence shown here is derived from an EMBL/GenBank/DDBJ whole genome shotgun (WGS) entry which is preliminary data.</text>
</comment>
<dbReference type="RefSeq" id="WP_170009903.1">
    <property type="nucleotide sequence ID" value="NZ_JABCRE010000002.1"/>
</dbReference>
<accession>A0A848QL10</accession>
<dbReference type="PROSITE" id="PS51257">
    <property type="entry name" value="PROKAR_LIPOPROTEIN"/>
    <property type="match status" value="1"/>
</dbReference>
<protein>
    <submittedName>
        <fullName evidence="5">DUF4349 domain-containing protein</fullName>
    </submittedName>
</protein>
<sequence length="305" mass="32861">MRKVLFPLVGPLVLLAACSDGAQEYTADREAAEAPADRLEAESAVSVAETSPAPNASADIPVSTPQIAYIYDFGFRVTADAMSPLQQSHADLCTSKGDTVCRIISLEQSGSEGDYAYGSLQLAVAAGAARSFSTELATVSEQMDGQQISKSIQGEDLSKQIVDTEARLRARTLLRDRLMEILRSRRGTVAELVEAERGVAQVNEEIDQASSWLAEMKNRVAFSKMTINYSSGERSTGGFMGPIRQAFSSIGSVMGSVIAGIILLLTAAIPIILLVLGIRWIWRKSGMRLRKPSALTRDTTLEAQE</sequence>
<keyword evidence="6" id="KW-1185">Reference proteome</keyword>
<evidence type="ECO:0000313" key="5">
    <source>
        <dbReference type="EMBL" id="NMW30875.1"/>
    </source>
</evidence>
<feature type="domain" description="DUF4349" evidence="4">
    <location>
        <begin position="70"/>
        <end position="283"/>
    </location>
</feature>
<proteinExistence type="predicted"/>
<keyword evidence="3" id="KW-0732">Signal</keyword>
<name>A0A848QL10_9SPHN</name>
<evidence type="ECO:0000313" key="6">
    <source>
        <dbReference type="Proteomes" id="UP000561181"/>
    </source>
</evidence>
<evidence type="ECO:0000259" key="4">
    <source>
        <dbReference type="Pfam" id="PF14257"/>
    </source>
</evidence>
<evidence type="ECO:0000256" key="3">
    <source>
        <dbReference type="SAM" id="SignalP"/>
    </source>
</evidence>
<keyword evidence="2" id="KW-0472">Membrane</keyword>
<feature type="chain" id="PRO_5032904534" evidence="3">
    <location>
        <begin position="23"/>
        <end position="305"/>
    </location>
</feature>
<keyword evidence="2" id="KW-0812">Transmembrane</keyword>
<dbReference type="EMBL" id="JABCRE010000002">
    <property type="protein sequence ID" value="NMW30875.1"/>
    <property type="molecule type" value="Genomic_DNA"/>
</dbReference>
<evidence type="ECO:0000256" key="2">
    <source>
        <dbReference type="SAM" id="Phobius"/>
    </source>
</evidence>
<gene>
    <name evidence="5" type="ORF">HKD42_02230</name>
</gene>
<organism evidence="5 6">
    <name type="scientific">Pontixanthobacter rizhaonensis</name>
    <dbReference type="NCBI Taxonomy" id="2730337"/>
    <lineage>
        <taxon>Bacteria</taxon>
        <taxon>Pseudomonadati</taxon>
        <taxon>Pseudomonadota</taxon>
        <taxon>Alphaproteobacteria</taxon>
        <taxon>Sphingomonadales</taxon>
        <taxon>Erythrobacteraceae</taxon>
        <taxon>Pontixanthobacter</taxon>
    </lineage>
</organism>
<feature type="transmembrane region" description="Helical" evidence="2">
    <location>
        <begin position="257"/>
        <end position="282"/>
    </location>
</feature>
<evidence type="ECO:0000256" key="1">
    <source>
        <dbReference type="SAM" id="MobiDB-lite"/>
    </source>
</evidence>
<reference evidence="5 6" key="1">
    <citation type="submission" date="2020-04" db="EMBL/GenBank/DDBJ databases">
        <authorList>
            <person name="Liu A."/>
        </authorList>
    </citation>
    <scope>NUCLEOTIDE SEQUENCE [LARGE SCALE GENOMIC DNA]</scope>
    <source>
        <strain evidence="5 6">RZ02</strain>
    </source>
</reference>
<feature type="signal peptide" evidence="3">
    <location>
        <begin position="1"/>
        <end position="22"/>
    </location>
</feature>
<dbReference type="InterPro" id="IPR025645">
    <property type="entry name" value="DUF4349"/>
</dbReference>
<feature type="region of interest" description="Disordered" evidence="1">
    <location>
        <begin position="28"/>
        <end position="58"/>
    </location>
</feature>
<dbReference type="AlphaFoldDB" id="A0A848QL10"/>